<evidence type="ECO:0000313" key="1">
    <source>
        <dbReference type="EMBL" id="CAG7836801.1"/>
    </source>
</evidence>
<organism evidence="1 2">
    <name type="scientific">Allacma fusca</name>
    <dbReference type="NCBI Taxonomy" id="39272"/>
    <lineage>
        <taxon>Eukaryota</taxon>
        <taxon>Metazoa</taxon>
        <taxon>Ecdysozoa</taxon>
        <taxon>Arthropoda</taxon>
        <taxon>Hexapoda</taxon>
        <taxon>Collembola</taxon>
        <taxon>Symphypleona</taxon>
        <taxon>Sminthuridae</taxon>
        <taxon>Allacma</taxon>
    </lineage>
</organism>
<reference evidence="1" key="1">
    <citation type="submission" date="2021-06" db="EMBL/GenBank/DDBJ databases">
        <authorList>
            <person name="Hodson N. C."/>
            <person name="Mongue J. A."/>
            <person name="Jaron S. K."/>
        </authorList>
    </citation>
    <scope>NUCLEOTIDE SEQUENCE</scope>
</reference>
<sequence length="96" mass="11388">MCRLNIRNQYIIRNCTYLLNQFYTVYIILSSITSPDKVLSVLLFIHTGSIKRDLYQKFEHYSKNGFDVLFLPKRFPVEVRIVLSHFMVSYSITVMS</sequence>
<name>A0A8J2LSB0_9HEXA</name>
<proteinExistence type="predicted"/>
<keyword evidence="2" id="KW-1185">Reference proteome</keyword>
<dbReference type="Proteomes" id="UP000708208">
    <property type="component" value="Unassembled WGS sequence"/>
</dbReference>
<evidence type="ECO:0000313" key="2">
    <source>
        <dbReference type="Proteomes" id="UP000708208"/>
    </source>
</evidence>
<gene>
    <name evidence="1" type="ORF">AFUS01_LOCUS45999</name>
</gene>
<dbReference type="EMBL" id="CAJVCH010571164">
    <property type="protein sequence ID" value="CAG7836801.1"/>
    <property type="molecule type" value="Genomic_DNA"/>
</dbReference>
<comment type="caution">
    <text evidence="1">The sequence shown here is derived from an EMBL/GenBank/DDBJ whole genome shotgun (WGS) entry which is preliminary data.</text>
</comment>
<dbReference type="AlphaFoldDB" id="A0A8J2LSB0"/>
<accession>A0A8J2LSB0</accession>
<protein>
    <submittedName>
        <fullName evidence="1">Uncharacterized protein</fullName>
    </submittedName>
</protein>